<evidence type="ECO:0000313" key="2">
    <source>
        <dbReference type="Proteomes" id="UP000054560"/>
    </source>
</evidence>
<accession>A0A0L0FQ89</accession>
<dbReference type="PANTHER" id="PTHR11440">
    <property type="entry name" value="LECITHIN-CHOLESTEROL ACYLTRANSFERASE-RELATED"/>
    <property type="match status" value="1"/>
</dbReference>
<dbReference type="eggNOG" id="KOG2369">
    <property type="taxonomic scope" value="Eukaryota"/>
</dbReference>
<evidence type="ECO:0000313" key="1">
    <source>
        <dbReference type="EMBL" id="KNC78691.1"/>
    </source>
</evidence>
<reference evidence="1 2" key="1">
    <citation type="submission" date="2011-02" db="EMBL/GenBank/DDBJ databases">
        <title>The Genome Sequence of Sphaeroforma arctica JP610.</title>
        <authorList>
            <consortium name="The Broad Institute Genome Sequencing Platform"/>
            <person name="Russ C."/>
            <person name="Cuomo C."/>
            <person name="Young S.K."/>
            <person name="Zeng Q."/>
            <person name="Gargeya S."/>
            <person name="Alvarado L."/>
            <person name="Berlin A."/>
            <person name="Chapman S.B."/>
            <person name="Chen Z."/>
            <person name="Freedman E."/>
            <person name="Gellesch M."/>
            <person name="Goldberg J."/>
            <person name="Griggs A."/>
            <person name="Gujja S."/>
            <person name="Heilman E."/>
            <person name="Heiman D."/>
            <person name="Howarth C."/>
            <person name="Mehta T."/>
            <person name="Neiman D."/>
            <person name="Pearson M."/>
            <person name="Roberts A."/>
            <person name="Saif S."/>
            <person name="Shea T."/>
            <person name="Shenoy N."/>
            <person name="Sisk P."/>
            <person name="Stolte C."/>
            <person name="Sykes S."/>
            <person name="White J."/>
            <person name="Yandava C."/>
            <person name="Burger G."/>
            <person name="Gray M.W."/>
            <person name="Holland P.W.H."/>
            <person name="King N."/>
            <person name="Lang F.B.F."/>
            <person name="Roger A.J."/>
            <person name="Ruiz-Trillo I."/>
            <person name="Haas B."/>
            <person name="Nusbaum C."/>
            <person name="Birren B."/>
        </authorList>
    </citation>
    <scope>NUCLEOTIDE SEQUENCE [LARGE SCALE GENOMIC DNA]</scope>
    <source>
        <strain evidence="1 2">JP610</strain>
    </source>
</reference>
<dbReference type="GO" id="GO:0008374">
    <property type="term" value="F:O-acyltransferase activity"/>
    <property type="evidence" value="ECO:0007669"/>
    <property type="project" value="InterPro"/>
</dbReference>
<keyword evidence="2" id="KW-1185">Reference proteome</keyword>
<dbReference type="RefSeq" id="XP_014152593.1">
    <property type="nucleotide sequence ID" value="XM_014297118.1"/>
</dbReference>
<dbReference type="InterPro" id="IPR003386">
    <property type="entry name" value="LACT/PDAT_acylTrfase"/>
</dbReference>
<gene>
    <name evidence="1" type="ORF">SARC_08880</name>
</gene>
<dbReference type="STRING" id="667725.A0A0L0FQ89"/>
<dbReference type="Pfam" id="PF02450">
    <property type="entry name" value="LCAT"/>
    <property type="match status" value="1"/>
</dbReference>
<name>A0A0L0FQ89_9EUKA</name>
<sequence length="244" mass="26935">MGGHLVTYFMKWVESDLGGKGGKGWVAKHLHAFVGLASSALGMPKSVGALLSGEFKDTSALGGLNHLIDSNTLLGRAARAKLLQTWRSMYQMMPKGGDALWGNGIDSVDDFGENGTCHYMLTVFPNDAQNQKCRDGCSTPVPNFLTDGYSEMCERDEMMPNVTMSTFLDHFLTSQFANTAPILKQFSYGYSDTPEDNDDDPLKWYNALEFQLPNAPDMTIYSIYGIGKNTERGYAYQVLGRAEF</sequence>
<dbReference type="GO" id="GO:0006629">
    <property type="term" value="P:lipid metabolic process"/>
    <property type="evidence" value="ECO:0007669"/>
    <property type="project" value="InterPro"/>
</dbReference>
<proteinExistence type="predicted"/>
<protein>
    <submittedName>
        <fullName evidence="1">Uncharacterized protein</fullName>
    </submittedName>
</protein>
<dbReference type="GeneID" id="25909384"/>
<dbReference type="AlphaFoldDB" id="A0A0L0FQ89"/>
<dbReference type="Proteomes" id="UP000054560">
    <property type="component" value="Unassembled WGS sequence"/>
</dbReference>
<dbReference type="OrthoDB" id="190846at2759"/>
<dbReference type="EMBL" id="KQ242440">
    <property type="protein sequence ID" value="KNC78691.1"/>
    <property type="molecule type" value="Genomic_DNA"/>
</dbReference>
<organism evidence="1 2">
    <name type="scientific">Sphaeroforma arctica JP610</name>
    <dbReference type="NCBI Taxonomy" id="667725"/>
    <lineage>
        <taxon>Eukaryota</taxon>
        <taxon>Ichthyosporea</taxon>
        <taxon>Ichthyophonida</taxon>
        <taxon>Sphaeroforma</taxon>
    </lineage>
</organism>